<protein>
    <recommendedName>
        <fullName evidence="1">Glutaredoxin-like protein</fullName>
    </recommendedName>
</protein>
<keyword evidence="1" id="KW-0249">Electron transport</keyword>
<reference evidence="2" key="2">
    <citation type="submission" date="2023-06" db="EMBL/GenBank/DDBJ databases">
        <authorList>
            <person name="Ma L."/>
            <person name="Liu K.-W."/>
            <person name="Li Z."/>
            <person name="Hsiao Y.-Y."/>
            <person name="Qi Y."/>
            <person name="Fu T."/>
            <person name="Tang G."/>
            <person name="Zhang D."/>
            <person name="Sun W.-H."/>
            <person name="Liu D.-K."/>
            <person name="Li Y."/>
            <person name="Chen G.-Z."/>
            <person name="Liu X.-D."/>
            <person name="Liao X.-Y."/>
            <person name="Jiang Y.-T."/>
            <person name="Yu X."/>
            <person name="Hao Y."/>
            <person name="Huang J."/>
            <person name="Zhao X.-W."/>
            <person name="Ke S."/>
            <person name="Chen Y.-Y."/>
            <person name="Wu W.-L."/>
            <person name="Hsu J.-L."/>
            <person name="Lin Y.-F."/>
            <person name="Huang M.-D."/>
            <person name="Li C.-Y."/>
            <person name="Huang L."/>
            <person name="Wang Z.-W."/>
            <person name="Zhao X."/>
            <person name="Zhong W.-Y."/>
            <person name="Peng D.-H."/>
            <person name="Ahmad S."/>
            <person name="Lan S."/>
            <person name="Zhang J.-S."/>
            <person name="Tsai W.-C."/>
            <person name="Van De Peer Y."/>
            <person name="Liu Z.-J."/>
        </authorList>
    </citation>
    <scope>NUCLEOTIDE SEQUENCE</scope>
    <source>
        <strain evidence="2">SCP</strain>
        <tissue evidence="2">Leaves</tissue>
    </source>
</reference>
<dbReference type="AlphaFoldDB" id="A0AAV9AIS1"/>
<evidence type="ECO:0000313" key="2">
    <source>
        <dbReference type="EMBL" id="KAK1264240.1"/>
    </source>
</evidence>
<evidence type="ECO:0000313" key="3">
    <source>
        <dbReference type="Proteomes" id="UP001179952"/>
    </source>
</evidence>
<dbReference type="Pfam" id="PF05768">
    <property type="entry name" value="Glrx-like"/>
    <property type="match status" value="1"/>
</dbReference>
<comment type="similarity">
    <text evidence="1">Belongs to the glutaredoxin family.</text>
</comment>
<reference evidence="2" key="1">
    <citation type="journal article" date="2023" name="Nat. Commun.">
        <title>Diploid and tetraploid genomes of Acorus and the evolution of monocots.</title>
        <authorList>
            <person name="Ma L."/>
            <person name="Liu K.W."/>
            <person name="Li Z."/>
            <person name="Hsiao Y.Y."/>
            <person name="Qi Y."/>
            <person name="Fu T."/>
            <person name="Tang G.D."/>
            <person name="Zhang D."/>
            <person name="Sun W.H."/>
            <person name="Liu D.K."/>
            <person name="Li Y."/>
            <person name="Chen G.Z."/>
            <person name="Liu X.D."/>
            <person name="Liao X.Y."/>
            <person name="Jiang Y.T."/>
            <person name="Yu X."/>
            <person name="Hao Y."/>
            <person name="Huang J."/>
            <person name="Zhao X.W."/>
            <person name="Ke S."/>
            <person name="Chen Y.Y."/>
            <person name="Wu W.L."/>
            <person name="Hsu J.L."/>
            <person name="Lin Y.F."/>
            <person name="Huang M.D."/>
            <person name="Li C.Y."/>
            <person name="Huang L."/>
            <person name="Wang Z.W."/>
            <person name="Zhao X."/>
            <person name="Zhong W.Y."/>
            <person name="Peng D.H."/>
            <person name="Ahmad S."/>
            <person name="Lan S."/>
            <person name="Zhang J.S."/>
            <person name="Tsai W.C."/>
            <person name="Van de Peer Y."/>
            <person name="Liu Z.J."/>
        </authorList>
    </citation>
    <scope>NUCLEOTIDE SEQUENCE</scope>
    <source>
        <strain evidence="2">SCP</strain>
    </source>
</reference>
<dbReference type="Gene3D" id="3.40.30.10">
    <property type="entry name" value="Glutaredoxin"/>
    <property type="match status" value="1"/>
</dbReference>
<name>A0AAV9AIS1_ACOGR</name>
<comment type="caution">
    <text evidence="2">The sequence shown here is derived from an EMBL/GenBank/DDBJ whole genome shotgun (WGS) entry which is preliminary data.</text>
</comment>
<accession>A0AAV9AIS1</accession>
<keyword evidence="1" id="KW-0813">Transport</keyword>
<dbReference type="InterPro" id="IPR036249">
    <property type="entry name" value="Thioredoxin-like_sf"/>
</dbReference>
<keyword evidence="3" id="KW-1185">Reference proteome</keyword>
<dbReference type="PANTHER" id="PTHR33558">
    <property type="entry name" value="GLUTAREDOXIN-LIKE PROTEIN C5ORF63 HOMOLOG"/>
    <property type="match status" value="1"/>
</dbReference>
<organism evidence="2 3">
    <name type="scientific">Acorus gramineus</name>
    <name type="common">Dwarf sweet flag</name>
    <dbReference type="NCBI Taxonomy" id="55184"/>
    <lineage>
        <taxon>Eukaryota</taxon>
        <taxon>Viridiplantae</taxon>
        <taxon>Streptophyta</taxon>
        <taxon>Embryophyta</taxon>
        <taxon>Tracheophyta</taxon>
        <taxon>Spermatophyta</taxon>
        <taxon>Magnoliopsida</taxon>
        <taxon>Liliopsida</taxon>
        <taxon>Acoraceae</taxon>
        <taxon>Acorus</taxon>
    </lineage>
</organism>
<gene>
    <name evidence="2" type="ORF">QJS04_geneDACA018604</name>
</gene>
<dbReference type="PANTHER" id="PTHR33558:SF1">
    <property type="entry name" value="GLUTAREDOXIN-LIKE PROTEIN C5ORF63 HOMOLOG"/>
    <property type="match status" value="1"/>
</dbReference>
<evidence type="ECO:0000256" key="1">
    <source>
        <dbReference type="RuleBase" id="RU363082"/>
    </source>
</evidence>
<dbReference type="SUPFAM" id="SSF52833">
    <property type="entry name" value="Thioredoxin-like"/>
    <property type="match status" value="1"/>
</dbReference>
<sequence>MAASMAATQTLTVASLTRRRPPHLLLSSTLRWPFRRPFSATSTRADPTPPPPQPAPSLVLYTKPGCCLCDGLKEKLGVAFSLGGPDSLHGVHLQMRDITENPEWERRYQYEIPVLSRLLPDGSEEILPRLSPRLGAELIQKKLAAALRQ</sequence>
<dbReference type="InterPro" id="IPR052565">
    <property type="entry name" value="Glutaredoxin-like_YDR286C"/>
</dbReference>
<proteinExistence type="inferred from homology"/>
<dbReference type="EMBL" id="JAUJYN010000009">
    <property type="protein sequence ID" value="KAK1264240.1"/>
    <property type="molecule type" value="Genomic_DNA"/>
</dbReference>
<dbReference type="Proteomes" id="UP001179952">
    <property type="component" value="Unassembled WGS sequence"/>
</dbReference>
<dbReference type="InterPro" id="IPR008554">
    <property type="entry name" value="Glutaredoxin-like"/>
</dbReference>